<organism evidence="3">
    <name type="scientific">Tanacetum cinerariifolium</name>
    <name type="common">Dalmatian daisy</name>
    <name type="synonym">Chrysanthemum cinerariifolium</name>
    <dbReference type="NCBI Taxonomy" id="118510"/>
    <lineage>
        <taxon>Eukaryota</taxon>
        <taxon>Viridiplantae</taxon>
        <taxon>Streptophyta</taxon>
        <taxon>Embryophyta</taxon>
        <taxon>Tracheophyta</taxon>
        <taxon>Spermatophyta</taxon>
        <taxon>Magnoliopsida</taxon>
        <taxon>eudicotyledons</taxon>
        <taxon>Gunneridae</taxon>
        <taxon>Pentapetalae</taxon>
        <taxon>asterids</taxon>
        <taxon>campanulids</taxon>
        <taxon>Asterales</taxon>
        <taxon>Asteraceae</taxon>
        <taxon>Asteroideae</taxon>
        <taxon>Anthemideae</taxon>
        <taxon>Anthemidinae</taxon>
        <taxon>Tanacetum</taxon>
    </lineage>
</organism>
<evidence type="ECO:0000256" key="2">
    <source>
        <dbReference type="SAM" id="MobiDB-lite"/>
    </source>
</evidence>
<name>A0A699Q687_TANCI</name>
<sequence>NAARLPARRAGHRGVLPGRRLWAHPQLCANPPTHGPHERAERQATSDHRRYPERANGPATPGRARGWGESLLVDLARKVDQQGEAIARQGEALVRQGAAIERMERRLDNIDEQIGDIINIFKLSEARHTQNEQRLDSLAVEIKEQGRRTDETIQVQMQMLALMRAGNAKAEELDQRLGLMEGQEPRIKRLEDEVFRAAG</sequence>
<dbReference type="EMBL" id="BKCJ010992469">
    <property type="protein sequence ID" value="GFC62094.1"/>
    <property type="molecule type" value="Genomic_DNA"/>
</dbReference>
<feature type="non-terminal residue" evidence="3">
    <location>
        <position position="1"/>
    </location>
</feature>
<accession>A0A699Q687</accession>
<protein>
    <submittedName>
        <fullName evidence="3">Uncharacterized protein</fullName>
    </submittedName>
</protein>
<proteinExistence type="predicted"/>
<feature type="coiled-coil region" evidence="1">
    <location>
        <begin position="93"/>
        <end position="120"/>
    </location>
</feature>
<gene>
    <name evidence="3" type="ORF">Tci_834064</name>
</gene>
<keyword evidence="1" id="KW-0175">Coiled coil</keyword>
<comment type="caution">
    <text evidence="3">The sequence shown here is derived from an EMBL/GenBank/DDBJ whole genome shotgun (WGS) entry which is preliminary data.</text>
</comment>
<evidence type="ECO:0000313" key="3">
    <source>
        <dbReference type="EMBL" id="GFC62094.1"/>
    </source>
</evidence>
<reference evidence="3" key="1">
    <citation type="journal article" date="2019" name="Sci. Rep.">
        <title>Draft genome of Tanacetum cinerariifolium, the natural source of mosquito coil.</title>
        <authorList>
            <person name="Yamashiro T."/>
            <person name="Shiraishi A."/>
            <person name="Satake H."/>
            <person name="Nakayama K."/>
        </authorList>
    </citation>
    <scope>NUCLEOTIDE SEQUENCE</scope>
</reference>
<feature type="region of interest" description="Disordered" evidence="2">
    <location>
        <begin position="25"/>
        <end position="66"/>
    </location>
</feature>
<dbReference type="AlphaFoldDB" id="A0A699Q687"/>
<evidence type="ECO:0000256" key="1">
    <source>
        <dbReference type="SAM" id="Coils"/>
    </source>
</evidence>
<feature type="compositionally biased region" description="Basic and acidic residues" evidence="2">
    <location>
        <begin position="35"/>
        <end position="53"/>
    </location>
</feature>